<evidence type="ECO:0000259" key="10">
    <source>
        <dbReference type="PROSITE" id="PS50217"/>
    </source>
</evidence>
<evidence type="ECO:0000256" key="4">
    <source>
        <dbReference type="ARBA" id="ARBA00023163"/>
    </source>
</evidence>
<keyword evidence="5" id="KW-0539">Nucleus</keyword>
<evidence type="ECO:0000256" key="3">
    <source>
        <dbReference type="ARBA" id="ARBA00023125"/>
    </source>
</evidence>
<keyword evidence="9" id="KW-1133">Transmembrane helix</keyword>
<gene>
    <name evidence="11" type="ORF">PEVE_00006851</name>
</gene>
<dbReference type="Pfam" id="PF00170">
    <property type="entry name" value="bZIP_1"/>
    <property type="match status" value="1"/>
</dbReference>
<evidence type="ECO:0000256" key="2">
    <source>
        <dbReference type="ARBA" id="ARBA00023015"/>
    </source>
</evidence>
<evidence type="ECO:0000256" key="9">
    <source>
        <dbReference type="SAM" id="Phobius"/>
    </source>
</evidence>
<protein>
    <recommendedName>
        <fullName evidence="6">X-box-binding protein 1</fullName>
    </recommendedName>
</protein>
<feature type="domain" description="BZIP" evidence="10">
    <location>
        <begin position="38"/>
        <end position="101"/>
    </location>
</feature>
<feature type="region of interest" description="Disordered" evidence="8">
    <location>
        <begin position="1"/>
        <end position="34"/>
    </location>
</feature>
<dbReference type="InterPro" id="IPR046347">
    <property type="entry name" value="bZIP_sf"/>
</dbReference>
<organism evidence="11 12">
    <name type="scientific">Porites evermanni</name>
    <dbReference type="NCBI Taxonomy" id="104178"/>
    <lineage>
        <taxon>Eukaryota</taxon>
        <taxon>Metazoa</taxon>
        <taxon>Cnidaria</taxon>
        <taxon>Anthozoa</taxon>
        <taxon>Hexacorallia</taxon>
        <taxon>Scleractinia</taxon>
        <taxon>Fungiina</taxon>
        <taxon>Poritidae</taxon>
        <taxon>Porites</taxon>
    </lineage>
</organism>
<keyword evidence="7" id="KW-0175">Coiled coil</keyword>
<feature type="region of interest" description="Disordered" evidence="8">
    <location>
        <begin position="201"/>
        <end position="230"/>
    </location>
</feature>
<proteinExistence type="predicted"/>
<feature type="compositionally biased region" description="Polar residues" evidence="8">
    <location>
        <begin position="207"/>
        <end position="230"/>
    </location>
</feature>
<feature type="compositionally biased region" description="Basic and acidic residues" evidence="8">
    <location>
        <begin position="1"/>
        <end position="10"/>
    </location>
</feature>
<dbReference type="InterPro" id="IPR004827">
    <property type="entry name" value="bZIP"/>
</dbReference>
<accession>A0ABN8LTF9</accession>
<feature type="coiled-coil region" evidence="7">
    <location>
        <begin position="56"/>
        <end position="90"/>
    </location>
</feature>
<keyword evidence="12" id="KW-1185">Reference proteome</keyword>
<reference evidence="11 12" key="1">
    <citation type="submission" date="2022-05" db="EMBL/GenBank/DDBJ databases">
        <authorList>
            <consortium name="Genoscope - CEA"/>
            <person name="William W."/>
        </authorList>
    </citation>
    <scope>NUCLEOTIDE SEQUENCE [LARGE SCALE GENOMIC DNA]</scope>
</reference>
<dbReference type="EMBL" id="CALNXI010000145">
    <property type="protein sequence ID" value="CAH3020376.1"/>
    <property type="molecule type" value="Genomic_DNA"/>
</dbReference>
<dbReference type="CDD" id="cd14691">
    <property type="entry name" value="bZIP_XBP1"/>
    <property type="match status" value="1"/>
</dbReference>
<dbReference type="PROSITE" id="PS50217">
    <property type="entry name" value="BZIP"/>
    <property type="match status" value="1"/>
</dbReference>
<evidence type="ECO:0000256" key="8">
    <source>
        <dbReference type="SAM" id="MobiDB-lite"/>
    </source>
</evidence>
<keyword evidence="9" id="KW-0812">Transmembrane</keyword>
<feature type="transmembrane region" description="Helical" evidence="9">
    <location>
        <begin position="157"/>
        <end position="181"/>
    </location>
</feature>
<dbReference type="InterPro" id="IPR052470">
    <property type="entry name" value="ER_Stress-Reg_TF"/>
</dbReference>
<evidence type="ECO:0000313" key="12">
    <source>
        <dbReference type="Proteomes" id="UP001159427"/>
    </source>
</evidence>
<evidence type="ECO:0000256" key="6">
    <source>
        <dbReference type="ARBA" id="ARBA00040165"/>
    </source>
</evidence>
<evidence type="ECO:0000256" key="1">
    <source>
        <dbReference type="ARBA" id="ARBA00022843"/>
    </source>
</evidence>
<keyword evidence="2" id="KW-0805">Transcription regulation</keyword>
<keyword evidence="9" id="KW-0472">Membrane</keyword>
<feature type="region of interest" description="Disordered" evidence="8">
    <location>
        <begin position="106"/>
        <end position="133"/>
    </location>
</feature>
<feature type="compositionally biased region" description="Polar residues" evidence="8">
    <location>
        <begin position="15"/>
        <end position="24"/>
    </location>
</feature>
<keyword evidence="1" id="KW-0832">Ubl conjugation</keyword>
<evidence type="ECO:0000256" key="7">
    <source>
        <dbReference type="SAM" id="Coils"/>
    </source>
</evidence>
<comment type="caution">
    <text evidence="11">The sequence shown here is derived from an EMBL/GenBank/DDBJ whole genome shotgun (WGS) entry which is preliminary data.</text>
</comment>
<evidence type="ECO:0000256" key="5">
    <source>
        <dbReference type="ARBA" id="ARBA00023242"/>
    </source>
</evidence>
<dbReference type="PANTHER" id="PTHR46542">
    <property type="entry name" value="X-BOX BINDING PROTEIN 1"/>
    <property type="match status" value="1"/>
</dbReference>
<evidence type="ECO:0000313" key="11">
    <source>
        <dbReference type="EMBL" id="CAH3020376.1"/>
    </source>
</evidence>
<dbReference type="PROSITE" id="PS00036">
    <property type="entry name" value="BZIP_BASIC"/>
    <property type="match status" value="1"/>
</dbReference>
<dbReference type="Gene3D" id="1.20.5.170">
    <property type="match status" value="1"/>
</dbReference>
<dbReference type="Proteomes" id="UP001159427">
    <property type="component" value="Unassembled WGS sequence"/>
</dbReference>
<keyword evidence="4" id="KW-0804">Transcription</keyword>
<sequence>MESKTVDRDAVLNSLALNNSTSDGQPRKRKRLDNLTAEERALRRKLKNRVAAQTARDRKKARMTELEEMVAQLEKENKALRLSNVSLRKHSEAVEIENSELRVRLGLTPPVSPEPVNHTYPQSPEPTPSKPSSVVIKKETECNEYASLTVSQQQERLILFLSLITTWMMINNSLTWVLAFLKLMKQENLCFSPNKRAGPVQPVANMVTPQPQKSKSTTQMMSQSHNPAVT</sequence>
<name>A0ABN8LTF9_9CNID</name>
<dbReference type="SMART" id="SM00338">
    <property type="entry name" value="BRLZ"/>
    <property type="match status" value="1"/>
</dbReference>
<dbReference type="SUPFAM" id="SSF57959">
    <property type="entry name" value="Leucine zipper domain"/>
    <property type="match status" value="1"/>
</dbReference>
<keyword evidence="3" id="KW-0238">DNA-binding</keyword>
<dbReference type="PANTHER" id="PTHR46542:SF1">
    <property type="entry name" value="X-BOX BINDING PROTEIN 1"/>
    <property type="match status" value="1"/>
</dbReference>